<dbReference type="Proteomes" id="UP001324427">
    <property type="component" value="Unassembled WGS sequence"/>
</dbReference>
<feature type="domain" description="Par3/HAL N-terminal" evidence="1">
    <location>
        <begin position="20"/>
        <end position="90"/>
    </location>
</feature>
<dbReference type="AlphaFoldDB" id="A0AAV9J3H5"/>
<reference evidence="2 3" key="1">
    <citation type="submission" date="2021-11" db="EMBL/GenBank/DDBJ databases">
        <title>Black yeast isolated from Biological Soil Crust.</title>
        <authorList>
            <person name="Kurbessoian T."/>
        </authorList>
    </citation>
    <scope>NUCLEOTIDE SEQUENCE [LARGE SCALE GENOMIC DNA]</scope>
    <source>
        <strain evidence="2 3">CCFEE 5522</strain>
    </source>
</reference>
<evidence type="ECO:0000259" key="1">
    <source>
        <dbReference type="Pfam" id="PF12053"/>
    </source>
</evidence>
<sequence>MQRYTVTIVSGGTPGQPPTLVVPFEPSALVTAFIEELFRRIARQGLALAPNTHVATLHLDSETGAIIDCEDVLADVIDPTEKLFAVFSEKHPIATNSTTGQQAAAQQTVMTAPTDGSLSVRVITPALAKSGTASIIQLPLSTTIRQLHTAVAEHLRLPDKTADLDTNECNCNLARKIADGPSPPTQFVIVHGKSAIQRFDLPTASEDALKGVIREHLGQDVESRKKLSLYGAESHTGTASGYKKTPVVAMCSKHRHIPMHAKVADEEDPSSFRSRVIDLHSSEAPIHPASMAATLESAGLSALAADGVLEIYAVHRCTGWPTSVLRAP</sequence>
<proteinExistence type="predicted"/>
<organism evidence="2 3">
    <name type="scientific">Oleoguttula mirabilis</name>
    <dbReference type="NCBI Taxonomy" id="1507867"/>
    <lineage>
        <taxon>Eukaryota</taxon>
        <taxon>Fungi</taxon>
        <taxon>Dikarya</taxon>
        <taxon>Ascomycota</taxon>
        <taxon>Pezizomycotina</taxon>
        <taxon>Dothideomycetes</taxon>
        <taxon>Dothideomycetidae</taxon>
        <taxon>Mycosphaerellales</taxon>
        <taxon>Teratosphaeriaceae</taxon>
        <taxon>Oleoguttula</taxon>
    </lineage>
</organism>
<comment type="caution">
    <text evidence="2">The sequence shown here is derived from an EMBL/GenBank/DDBJ whole genome shotgun (WGS) entry which is preliminary data.</text>
</comment>
<dbReference type="EMBL" id="JAVFHQ010000093">
    <property type="protein sequence ID" value="KAK4539468.1"/>
    <property type="molecule type" value="Genomic_DNA"/>
</dbReference>
<evidence type="ECO:0000313" key="3">
    <source>
        <dbReference type="Proteomes" id="UP001324427"/>
    </source>
</evidence>
<protein>
    <recommendedName>
        <fullName evidence="1">Par3/HAL N-terminal domain-containing protein</fullName>
    </recommendedName>
</protein>
<accession>A0AAV9J3H5</accession>
<name>A0AAV9J3H5_9PEZI</name>
<keyword evidence="3" id="KW-1185">Reference proteome</keyword>
<evidence type="ECO:0000313" key="2">
    <source>
        <dbReference type="EMBL" id="KAK4539468.1"/>
    </source>
</evidence>
<dbReference type="Gene3D" id="3.10.20.90">
    <property type="entry name" value="Phosphatidylinositol 3-kinase Catalytic Subunit, Chain A, domain 1"/>
    <property type="match status" value="1"/>
</dbReference>
<dbReference type="Pfam" id="PF12053">
    <property type="entry name" value="Par3_HAL_N_term"/>
    <property type="match status" value="1"/>
</dbReference>
<dbReference type="InterPro" id="IPR021922">
    <property type="entry name" value="Par3/HAL_N"/>
</dbReference>
<gene>
    <name evidence="2" type="ORF">LTR36_010904</name>
</gene>